<feature type="compositionally biased region" description="Low complexity" evidence="2">
    <location>
        <begin position="63"/>
        <end position="74"/>
    </location>
</feature>
<evidence type="ECO:0000256" key="2">
    <source>
        <dbReference type="SAM" id="MobiDB-lite"/>
    </source>
</evidence>
<dbReference type="GO" id="GO:0008270">
    <property type="term" value="F:zinc ion binding"/>
    <property type="evidence" value="ECO:0007669"/>
    <property type="project" value="UniProtKB-KW"/>
</dbReference>
<dbReference type="SMART" id="SM00343">
    <property type="entry name" value="ZnF_C2HC"/>
    <property type="match status" value="2"/>
</dbReference>
<keyword evidence="1" id="KW-0862">Zinc</keyword>
<feature type="region of interest" description="Disordered" evidence="2">
    <location>
        <begin position="1"/>
        <end position="92"/>
    </location>
</feature>
<dbReference type="GO" id="GO:0003676">
    <property type="term" value="F:nucleic acid binding"/>
    <property type="evidence" value="ECO:0007669"/>
    <property type="project" value="InterPro"/>
</dbReference>
<reference evidence="4" key="1">
    <citation type="submission" date="2023-07" db="EMBL/GenBank/DDBJ databases">
        <title>A chromosome-level genome assembly of Lolium multiflorum.</title>
        <authorList>
            <person name="Chen Y."/>
            <person name="Copetti D."/>
            <person name="Kolliker R."/>
            <person name="Studer B."/>
        </authorList>
    </citation>
    <scope>NUCLEOTIDE SEQUENCE</scope>
    <source>
        <strain evidence="4">02402/16</strain>
        <tissue evidence="4">Leaf</tissue>
    </source>
</reference>
<protein>
    <recommendedName>
        <fullName evidence="3">CCHC-type domain-containing protein</fullName>
    </recommendedName>
</protein>
<dbReference type="InterPro" id="IPR036875">
    <property type="entry name" value="Znf_CCHC_sf"/>
</dbReference>
<comment type="caution">
    <text evidence="4">The sequence shown here is derived from an EMBL/GenBank/DDBJ whole genome shotgun (WGS) entry which is preliminary data.</text>
</comment>
<dbReference type="SUPFAM" id="SSF57756">
    <property type="entry name" value="Retrovirus zinc finger-like domains"/>
    <property type="match status" value="1"/>
</dbReference>
<keyword evidence="1" id="KW-0479">Metal-binding</keyword>
<feature type="compositionally biased region" description="Polar residues" evidence="2">
    <location>
        <begin position="123"/>
        <end position="132"/>
    </location>
</feature>
<dbReference type="EMBL" id="JAUUTY010000001">
    <property type="protein sequence ID" value="KAK1697030.1"/>
    <property type="molecule type" value="Genomic_DNA"/>
</dbReference>
<gene>
    <name evidence="4" type="ORF">QYE76_013727</name>
</gene>
<dbReference type="PANTHER" id="PTHR33170:SF2">
    <property type="entry name" value="OS12G0531500 PROTEIN"/>
    <property type="match status" value="1"/>
</dbReference>
<feature type="compositionally biased region" description="Low complexity" evidence="2">
    <location>
        <begin position="1"/>
        <end position="11"/>
    </location>
</feature>
<dbReference type="Pfam" id="PF00098">
    <property type="entry name" value="zf-CCHC"/>
    <property type="match status" value="1"/>
</dbReference>
<evidence type="ECO:0000313" key="5">
    <source>
        <dbReference type="Proteomes" id="UP001231189"/>
    </source>
</evidence>
<name>A0AAD8TZD7_LOLMU</name>
<keyword evidence="1" id="KW-0863">Zinc-finger</keyword>
<evidence type="ECO:0000259" key="3">
    <source>
        <dbReference type="PROSITE" id="PS50158"/>
    </source>
</evidence>
<evidence type="ECO:0000313" key="4">
    <source>
        <dbReference type="EMBL" id="KAK1697030.1"/>
    </source>
</evidence>
<dbReference type="Gene3D" id="4.10.60.10">
    <property type="entry name" value="Zinc finger, CCHC-type"/>
    <property type="match status" value="1"/>
</dbReference>
<feature type="domain" description="CCHC-type" evidence="3">
    <location>
        <begin position="146"/>
        <end position="159"/>
    </location>
</feature>
<sequence length="276" mass="28758">MPETTATTATTRGHHAGNKRRTDDRQGAGLARPQHQEASLQARALAEQGARRKGVTGTGGGATPAACPAAMVARPGEEEERAASPRGGRSSCCSCGGAYSALGGGRAPDAVAGKKPAAHHSAQPGQGSSQPVSAPKEGDAASRMECFKCGCMGHFQADCTFPPVCLLCGVEGHFSVACTSNGRQPSLRVMGQAVAGESFFSLDFEEDEEEEELTSNDAIISFGAVTLAAKELDRELHHLVEAERANRLMAGMGMMGWHRFAWTRTPSAAPSRCACS</sequence>
<dbReference type="AlphaFoldDB" id="A0AAD8TZD7"/>
<dbReference type="PANTHER" id="PTHR33170">
    <property type="entry name" value="DUF4283 DOMAIN-CONTAINING PROTEIN-RELATED"/>
    <property type="match status" value="1"/>
</dbReference>
<dbReference type="InterPro" id="IPR001878">
    <property type="entry name" value="Znf_CCHC"/>
</dbReference>
<evidence type="ECO:0000256" key="1">
    <source>
        <dbReference type="PROSITE-ProRule" id="PRU00047"/>
    </source>
</evidence>
<dbReference type="PROSITE" id="PS50158">
    <property type="entry name" value="ZF_CCHC"/>
    <property type="match status" value="1"/>
</dbReference>
<feature type="region of interest" description="Disordered" evidence="2">
    <location>
        <begin position="107"/>
        <end position="137"/>
    </location>
</feature>
<organism evidence="4 5">
    <name type="scientific">Lolium multiflorum</name>
    <name type="common">Italian ryegrass</name>
    <name type="synonym">Lolium perenne subsp. multiflorum</name>
    <dbReference type="NCBI Taxonomy" id="4521"/>
    <lineage>
        <taxon>Eukaryota</taxon>
        <taxon>Viridiplantae</taxon>
        <taxon>Streptophyta</taxon>
        <taxon>Embryophyta</taxon>
        <taxon>Tracheophyta</taxon>
        <taxon>Spermatophyta</taxon>
        <taxon>Magnoliopsida</taxon>
        <taxon>Liliopsida</taxon>
        <taxon>Poales</taxon>
        <taxon>Poaceae</taxon>
        <taxon>BOP clade</taxon>
        <taxon>Pooideae</taxon>
        <taxon>Poodae</taxon>
        <taxon>Poeae</taxon>
        <taxon>Poeae Chloroplast Group 2 (Poeae type)</taxon>
        <taxon>Loliodinae</taxon>
        <taxon>Loliinae</taxon>
        <taxon>Lolium</taxon>
    </lineage>
</organism>
<accession>A0AAD8TZD7</accession>
<keyword evidence="5" id="KW-1185">Reference proteome</keyword>
<dbReference type="Proteomes" id="UP001231189">
    <property type="component" value="Unassembled WGS sequence"/>
</dbReference>
<proteinExistence type="predicted"/>